<sequence>MATDAAVPVWLLTGTRPGEITQQRALAHALGLPFRELAVARQPLAGGHAEFDFAALQPPWPKIAISFGKTLDAAVELRHRAPQVRLVQIGRPRGVAWDQIDLIVPMPQDVIPDGDNIQKIRMPFNPAPPAPDAAIVERLHAQDWPRPWTLLVLGGVSRQYRFDAATAGRLLAATTARVERQRGTLLIATSPRTPNDVLRLLDRRPALPGETYRFVRGDAQNPFAAYLHQADEIVLSGDSPSMLAECWRSTKPVWVWPLRYTPRYWLKRQSRHLIPQATMRAGRSAAALDINRWLRQLADDGHIGLFGQRAAQRPYRAEDDDDLARVVGRIQALLR</sequence>
<proteinExistence type="predicted"/>
<dbReference type="AlphaFoldDB" id="A0A969WAW5"/>
<gene>
    <name evidence="1" type="ORF">G7Y82_14905</name>
</gene>
<name>A0A969WAW5_9GAMM</name>
<dbReference type="RefSeq" id="WP_168148938.1">
    <property type="nucleotide sequence ID" value="NZ_JAAVXB010000009.1"/>
</dbReference>
<dbReference type="EMBL" id="JAAVXB010000009">
    <property type="protein sequence ID" value="NKF23607.1"/>
    <property type="molecule type" value="Genomic_DNA"/>
</dbReference>
<dbReference type="Pfam" id="PF06258">
    <property type="entry name" value="Mito_fiss_Elm1"/>
    <property type="match status" value="1"/>
</dbReference>
<evidence type="ECO:0000313" key="1">
    <source>
        <dbReference type="EMBL" id="NKF23607.1"/>
    </source>
</evidence>
<dbReference type="Proteomes" id="UP000653472">
    <property type="component" value="Unassembled WGS sequence"/>
</dbReference>
<organism evidence="1 2">
    <name type="scientific">Solimonas marina</name>
    <dbReference type="NCBI Taxonomy" id="2714601"/>
    <lineage>
        <taxon>Bacteria</taxon>
        <taxon>Pseudomonadati</taxon>
        <taxon>Pseudomonadota</taxon>
        <taxon>Gammaproteobacteria</taxon>
        <taxon>Nevskiales</taxon>
        <taxon>Nevskiaceae</taxon>
        <taxon>Solimonas</taxon>
    </lineage>
</organism>
<evidence type="ECO:0008006" key="3">
    <source>
        <dbReference type="Google" id="ProtNLM"/>
    </source>
</evidence>
<protein>
    <recommendedName>
        <fullName evidence="3">Nucleoside-diphosphate sugar epimerase</fullName>
    </recommendedName>
</protein>
<reference evidence="1" key="1">
    <citation type="submission" date="2020-03" db="EMBL/GenBank/DDBJ databases">
        <title>Solimonas marina sp. nov., isolated from deep seawater of the Pacific Ocean.</title>
        <authorList>
            <person name="Liu X."/>
            <person name="Lai Q."/>
            <person name="Sun F."/>
            <person name="Gai Y."/>
            <person name="Li G."/>
            <person name="Shao Z."/>
        </authorList>
    </citation>
    <scope>NUCLEOTIDE SEQUENCE</scope>
    <source>
        <strain evidence="1">C16B3</strain>
    </source>
</reference>
<comment type="caution">
    <text evidence="1">The sequence shown here is derived from an EMBL/GenBank/DDBJ whole genome shotgun (WGS) entry which is preliminary data.</text>
</comment>
<evidence type="ECO:0000313" key="2">
    <source>
        <dbReference type="Proteomes" id="UP000653472"/>
    </source>
</evidence>
<keyword evidence="2" id="KW-1185">Reference proteome</keyword>
<accession>A0A969WAW5</accession>
<dbReference type="InterPro" id="IPR009367">
    <property type="entry name" value="Elm1-like"/>
</dbReference>